<keyword evidence="3" id="KW-1133">Transmembrane helix</keyword>
<dbReference type="SUPFAM" id="SSF53955">
    <property type="entry name" value="Lysozyme-like"/>
    <property type="match status" value="1"/>
</dbReference>
<evidence type="ECO:0000259" key="4">
    <source>
        <dbReference type="Pfam" id="PF01464"/>
    </source>
</evidence>
<feature type="compositionally biased region" description="Basic and acidic residues" evidence="2">
    <location>
        <begin position="639"/>
        <end position="659"/>
    </location>
</feature>
<evidence type="ECO:0000256" key="2">
    <source>
        <dbReference type="SAM" id="MobiDB-lite"/>
    </source>
</evidence>
<dbReference type="InterPro" id="IPR008258">
    <property type="entry name" value="Transglycosylase_SLT_dom_1"/>
</dbReference>
<reference evidence="5" key="1">
    <citation type="journal article" date="2020" name="Environ. Microbiol.">
        <title>The novel and transferable erm(51) gene confers Macrolides, Lincosamides, and Streptogramins B (MLSB) resistance to clonal Rhodococcus equi in the environment.</title>
        <authorList>
            <person name="Huber L."/>
            <person name="Giguere S."/>
            <person name="Slovis N.M."/>
            <person name="Alvarez-Narvaez S."/>
            <person name="Hart K.A."/>
            <person name="Greiter M."/>
            <person name="Morris E.R.A."/>
            <person name="Cohen N.D."/>
        </authorList>
    </citation>
    <scope>NUCLEOTIDE SEQUENCE</scope>
    <source>
        <strain evidence="5">Lh_116_1</strain>
    </source>
</reference>
<feature type="transmembrane region" description="Helical" evidence="3">
    <location>
        <begin position="569"/>
        <end position="593"/>
    </location>
</feature>
<feature type="transmembrane region" description="Helical" evidence="3">
    <location>
        <begin position="1262"/>
        <end position="1284"/>
    </location>
</feature>
<accession>A0A9Q5EYH0</accession>
<evidence type="ECO:0000313" key="6">
    <source>
        <dbReference type="Proteomes" id="UP000603463"/>
    </source>
</evidence>
<feature type="region of interest" description="Disordered" evidence="2">
    <location>
        <begin position="638"/>
        <end position="731"/>
    </location>
</feature>
<organism evidence="5 6">
    <name type="scientific">Rhodococcus hoagii</name>
    <name type="common">Corynebacterium equii</name>
    <dbReference type="NCBI Taxonomy" id="43767"/>
    <lineage>
        <taxon>Bacteria</taxon>
        <taxon>Bacillati</taxon>
        <taxon>Actinomycetota</taxon>
        <taxon>Actinomycetes</taxon>
        <taxon>Mycobacteriales</taxon>
        <taxon>Nocardiaceae</taxon>
        <taxon>Prescottella</taxon>
    </lineage>
</organism>
<feature type="region of interest" description="Disordered" evidence="2">
    <location>
        <begin position="2286"/>
        <end position="2315"/>
    </location>
</feature>
<evidence type="ECO:0000256" key="1">
    <source>
        <dbReference type="SAM" id="Coils"/>
    </source>
</evidence>
<dbReference type="Pfam" id="PF01464">
    <property type="entry name" value="SLT"/>
    <property type="match status" value="1"/>
</dbReference>
<name>A0A9Q5EYH0_RHOHA</name>
<feature type="region of interest" description="Disordered" evidence="2">
    <location>
        <begin position="318"/>
        <end position="343"/>
    </location>
</feature>
<feature type="coiled-coil region" evidence="1">
    <location>
        <begin position="786"/>
        <end position="901"/>
    </location>
</feature>
<keyword evidence="1" id="KW-0175">Coiled coil</keyword>
<feature type="compositionally biased region" description="Basic and acidic residues" evidence="2">
    <location>
        <begin position="708"/>
        <end position="731"/>
    </location>
</feature>
<sequence length="2431" mass="264669">MSAGYTAGVAKITIRPDLKGFRNSLKRQVSKYLQGYTLKVDADTKDAERVAEQWRNHMRRIGDESAKALGKAFSDNKPKLDVDPRNLTKNLDKANKAIKRHGQLQTETQRQIAQSIRNTATARDKQAGKVKTSENNTLNAFRSVKKAEKRLADYAASGGIDSAKVKEFSEDIAAATRRYQNHVETLRSVRHEASKLKREQKSLAAALTQSMTGPQDAAAAQSKLQRDAQNMANSIAARYKRNNQATAQNAVDRLLQQHAAQNDRAAKKLAGEFIMGAKRMDDAANDHARTLQKVQDATSDLADAQRELNEIEAKFSDDPKRMSRAQRRLDDAQRSVREAKDAEHTADIDALRAQTELQELQRRFNNAAQFGGAHSAALRQNAIFDVNQLRGAIDRNLKAIQGFHVQRAAIDAQQILGVSSLSDISNDTDRRNAERYLRSAGEMERADRERTASLRQVEMATRSAELAEMKHAQVLNDYPNDAVKAAEADLALARARNALTEATERDLLVATKRQEVQTRHRVDRNVLSRGAPESRGAIPRMLDSLDSMVGNLFQRMGERMLLAGRMLSAFTQIATTAAVALASIGAVNLVPLIGSLSSIGSLLGLIPALASGAAAAIAAIAVGSNGIVEAFKAATKMSDNADKDAKQRQDQIKSARKQQESAARSYENAIRRREDAVQRQADAVDELNEAQRSAERTAVDGARSIANADKEVVRSKEAAVDAEKSLSQARKDAARTIRDLNDAQKEGSLSEEEALLGVQRARERMFDTRWSSDASVLDKREANVGVRRALLNLDQVRKRNTELREEVADANRLGVEGSEGVVAAQRNARDAAERVVDAEQSLVDTRENVALANERAAKQIVNAERSIKDANQGVVDAERDIADATEAIAEANEKLAEAVSSSSSSADEFAKAMEKLSPAGRKFVETARGLGDAWTDVRKATQESLFTGLDTSLLKASTLLDPLKEGLSGVAEGISQNIKAVVNEMTTPQAKNDLSHVFDKTSESVGILTGASRALSEMWMDLSTVGANFLPRIAQGLSDLLSRWADKIDEMRKDGSLERMFERGIEIATTFGRIVGNVFTGVKNVFKALQPMGDEMLGSIESLTERFVAFTESPEGREKIQDFFARARDLMNDVWNLVSSLSTIFTENLLPAIQTVSSFTMPFLQLMFDVLNGMGPLIQTVALAFLAWKIINPVIGGLNTGLDRMKTYLFFGGMAIQGYAQTARDQLQQVRGHVQTTEGRFKLFERTVGGAVNGAQKALSGLIGYLGGFWGAGIMAAVAVIGAFSAAKANAARETEKLTEKEKEFQRTLDKRSGIATRQTQEEAVSTLQDGGWLDRAEGFGINKQDLVDGMIGNSAATGKIVGRLKADIKPALLNSASWQNNKDAYIDMLGPNAADIIASAMAGDRNAEDTYNRAKSAYFARPETNRKLNLPNWNDFRRDFGQGSAAESAKDLGQEFLKNQTSVVDGGPKAREANELLEGGPHSLSANGSQVLQKYNLKLFHAGAANEIVAEGSLTGDQIKELRKYGISATQQPGNMVKLVSDGTNAAGDDALDLAFKNGTQDTTVGKPRFDAPPPSVDGAPAPAPTFDSTDAMASATDSLNMSLAEAESLTAVGQDVPGAVTQVPMVDYQPSLTAFSTYGDQIQKIFAEKIQPGFTKLIEEHGKLGTSMESAIDGIVGAYDRMVQKLIEVQDNIAQVGPRVEAAASLSVPALDRLIGKVTEVRDSFNHSITQGMVPNLIVLNGEITKTKDHWADQISNNMIPRWESLERSLQEKILIITGGHFRTLRSALDEVKIAFGGTVTGIGVEWTKIKKSIAEPINWVITEAIGRGLKDSWNAVRAVVPDLQEWKVDVTPITGYHTGGIMSGYSPGRDDRIIAVGGGEAVMRPEWVRAVGANYINTANAAARQGGIGGVKNFLGAFNQGGIVDSMTDVVRERFPMMTMTSGLRFTDNGYHSKGMAADFSNGGVEGTPEMKELAGWIAANWQDKTIQLIHRPFGHNIGDGKFVGNGDQYYTPGTMEEHRHHVHWAAKEPLDGRPADLPALAGGVTDGASFRRVMEAFNKPLDDVKNAMPKFGESMFGTMPGKTLEELRKQARKTIEGAAAKFGSLDMGNTPWDISAGVEQWHDNIVAALIREGFEPSERNIMLTKRQMQTESGGNPNIVQQVQDVNSGGNEAVGAMQVIPGTFASFRNPDLPNDRTNVDASLSAALRWYRHAYGDDLGVMWGKGHGYDQGGWLEHGGLGINMSGKPEPVFTANQWLNIKGLIEAVEKMKPQFDAMLQGAEKALTRTPDPAPAAEEPKPEDPNAPPPAEWPAEIANNPVLKALWEANGITTADEYAAQYSLEAQQAVMPTAEDYKQRFEALGKGFLGAQLDQFKSDIGFQGNGALSVGYEKFGRVIEEHIHYHVADMDEAIRKETTRRMQEVHSFFQR</sequence>
<keyword evidence="3" id="KW-0472">Membrane</keyword>
<proteinExistence type="predicted"/>
<dbReference type="InterPro" id="IPR023346">
    <property type="entry name" value="Lysozyme-like_dom_sf"/>
</dbReference>
<comment type="caution">
    <text evidence="5">The sequence shown here is derived from an EMBL/GenBank/DDBJ whole genome shotgun (WGS) entry which is preliminary data.</text>
</comment>
<protein>
    <submittedName>
        <fullName evidence="5">Transglycosylase SLT domain-containing protein</fullName>
    </submittedName>
</protein>
<gene>
    <name evidence="5" type="ORF">GS882_03245</name>
</gene>
<dbReference type="EMBL" id="WVBC01000002">
    <property type="protein sequence ID" value="NKT77237.1"/>
    <property type="molecule type" value="Genomic_DNA"/>
</dbReference>
<feature type="domain" description="Transglycosylase SLT" evidence="4">
    <location>
        <begin position="2152"/>
        <end position="2218"/>
    </location>
</feature>
<dbReference type="Proteomes" id="UP000603463">
    <property type="component" value="Unassembled WGS sequence"/>
</dbReference>
<keyword evidence="3" id="KW-0812">Transmembrane</keyword>
<evidence type="ECO:0000313" key="5">
    <source>
        <dbReference type="EMBL" id="NKT77237.1"/>
    </source>
</evidence>
<feature type="transmembrane region" description="Helical" evidence="3">
    <location>
        <begin position="605"/>
        <end position="628"/>
    </location>
</feature>
<evidence type="ECO:0000256" key="3">
    <source>
        <dbReference type="SAM" id="Phobius"/>
    </source>
</evidence>